<dbReference type="CDD" id="cd06173">
    <property type="entry name" value="MFS_MefA_like"/>
    <property type="match status" value="1"/>
</dbReference>
<evidence type="ECO:0000256" key="1">
    <source>
        <dbReference type="ARBA" id="ARBA00004651"/>
    </source>
</evidence>
<dbReference type="SUPFAM" id="SSF103473">
    <property type="entry name" value="MFS general substrate transporter"/>
    <property type="match status" value="1"/>
</dbReference>
<name>A0A7W7HWD4_9ACTN</name>
<dbReference type="RefSeq" id="WP_184992736.1">
    <property type="nucleotide sequence ID" value="NZ_BOMK01000002.1"/>
</dbReference>
<feature type="transmembrane region" description="Helical" evidence="6">
    <location>
        <begin position="286"/>
        <end position="303"/>
    </location>
</feature>
<sequence>MTAEPRATYRDVFAVAEFRVLLGTFALLLISESVKMLALSVLVYVGTGSALLAALAYAAGFLPQALGGTLLLSLADRWRPRRLLVGYDLLRLAVTAVLALTVLPPAGAMLLVFLTGGLAPVAQAARTALLADLLAGDAYVLGRSLFTVTSGAMQVVGAAVGGLLLVTAGPAGALWLSAVACGVSAIVVRFASAGRPARSAAEAGAVRQTWRVNGRLLRDAPLRRLLLAQWLPGALMVGAEGVVVPYAAQAGRPGTAGVLLAAAAFGMLTGEFLVARLAPPALRERLTPWLALLLGVPLAAFLLRPGPVAAAVILALAAAGFSYHLGLARRFLEAAPQRWRGQAFGLANTGTMVLQGLAMAGAGALAELVAPEVVMALAGGASILSTLALWRTLRPGPPLPAGPHHERQAVGGGR</sequence>
<evidence type="ECO:0000313" key="8">
    <source>
        <dbReference type="Proteomes" id="UP000578112"/>
    </source>
</evidence>
<dbReference type="PANTHER" id="PTHR23513">
    <property type="entry name" value="INTEGRAL MEMBRANE EFFLUX PROTEIN-RELATED"/>
    <property type="match status" value="1"/>
</dbReference>
<accession>A0A7W7HWD4</accession>
<dbReference type="Gene3D" id="1.20.1250.20">
    <property type="entry name" value="MFS general substrate transporter like domains"/>
    <property type="match status" value="1"/>
</dbReference>
<dbReference type="InterPro" id="IPR036259">
    <property type="entry name" value="MFS_trans_sf"/>
</dbReference>
<evidence type="ECO:0000256" key="2">
    <source>
        <dbReference type="ARBA" id="ARBA00022475"/>
    </source>
</evidence>
<feature type="transmembrane region" description="Helical" evidence="6">
    <location>
        <begin position="225"/>
        <end position="248"/>
    </location>
</feature>
<dbReference type="InterPro" id="IPR011701">
    <property type="entry name" value="MFS"/>
</dbReference>
<keyword evidence="5 6" id="KW-0472">Membrane</keyword>
<dbReference type="Pfam" id="PF07690">
    <property type="entry name" value="MFS_1"/>
    <property type="match status" value="1"/>
</dbReference>
<proteinExistence type="predicted"/>
<dbReference type="PANTHER" id="PTHR23513:SF11">
    <property type="entry name" value="STAPHYLOFERRIN A TRANSPORTER"/>
    <property type="match status" value="1"/>
</dbReference>
<dbReference type="GO" id="GO:0022857">
    <property type="term" value="F:transmembrane transporter activity"/>
    <property type="evidence" value="ECO:0007669"/>
    <property type="project" value="InterPro"/>
</dbReference>
<dbReference type="Proteomes" id="UP000578112">
    <property type="component" value="Unassembled WGS sequence"/>
</dbReference>
<dbReference type="GO" id="GO:0005886">
    <property type="term" value="C:plasma membrane"/>
    <property type="evidence" value="ECO:0007669"/>
    <property type="project" value="UniProtKB-SubCell"/>
</dbReference>
<evidence type="ECO:0000256" key="6">
    <source>
        <dbReference type="SAM" id="Phobius"/>
    </source>
</evidence>
<dbReference type="EMBL" id="JACHNH010000001">
    <property type="protein sequence ID" value="MBB4761970.1"/>
    <property type="molecule type" value="Genomic_DNA"/>
</dbReference>
<comment type="caution">
    <text evidence="7">The sequence shown here is derived from an EMBL/GenBank/DDBJ whole genome shotgun (WGS) entry which is preliminary data.</text>
</comment>
<feature type="transmembrane region" description="Helical" evidence="6">
    <location>
        <begin position="309"/>
        <end position="332"/>
    </location>
</feature>
<feature type="transmembrane region" description="Helical" evidence="6">
    <location>
        <begin position="344"/>
        <end position="366"/>
    </location>
</feature>
<comment type="subcellular location">
    <subcellularLocation>
        <location evidence="1">Cell membrane</location>
        <topology evidence="1">Multi-pass membrane protein</topology>
    </subcellularLocation>
</comment>
<organism evidence="7 8">
    <name type="scientific">Actinoplanes digitatis</name>
    <dbReference type="NCBI Taxonomy" id="1868"/>
    <lineage>
        <taxon>Bacteria</taxon>
        <taxon>Bacillati</taxon>
        <taxon>Actinomycetota</taxon>
        <taxon>Actinomycetes</taxon>
        <taxon>Micromonosporales</taxon>
        <taxon>Micromonosporaceae</taxon>
        <taxon>Actinoplanes</taxon>
    </lineage>
</organism>
<feature type="transmembrane region" description="Helical" evidence="6">
    <location>
        <begin position="254"/>
        <end position="274"/>
    </location>
</feature>
<gene>
    <name evidence="7" type="ORF">BJ971_002526</name>
</gene>
<evidence type="ECO:0000313" key="7">
    <source>
        <dbReference type="EMBL" id="MBB4761970.1"/>
    </source>
</evidence>
<dbReference type="AlphaFoldDB" id="A0A7W7HWD4"/>
<keyword evidence="4 6" id="KW-1133">Transmembrane helix</keyword>
<keyword evidence="2" id="KW-1003">Cell membrane</keyword>
<evidence type="ECO:0000256" key="4">
    <source>
        <dbReference type="ARBA" id="ARBA00022989"/>
    </source>
</evidence>
<evidence type="ECO:0000256" key="3">
    <source>
        <dbReference type="ARBA" id="ARBA00022692"/>
    </source>
</evidence>
<reference evidence="7 8" key="1">
    <citation type="submission" date="2020-08" db="EMBL/GenBank/DDBJ databases">
        <title>Sequencing the genomes of 1000 actinobacteria strains.</title>
        <authorList>
            <person name="Klenk H.-P."/>
        </authorList>
    </citation>
    <scope>NUCLEOTIDE SEQUENCE [LARGE SCALE GENOMIC DNA]</scope>
    <source>
        <strain evidence="7 8">DSM 43149</strain>
    </source>
</reference>
<feature type="transmembrane region" description="Helical" evidence="6">
    <location>
        <begin position="172"/>
        <end position="191"/>
    </location>
</feature>
<protein>
    <submittedName>
        <fullName evidence="7">MFS family permease</fullName>
    </submittedName>
</protein>
<keyword evidence="8" id="KW-1185">Reference proteome</keyword>
<keyword evidence="3 6" id="KW-0812">Transmembrane</keyword>
<evidence type="ECO:0000256" key="5">
    <source>
        <dbReference type="ARBA" id="ARBA00023136"/>
    </source>
</evidence>